<keyword evidence="3" id="KW-1185">Reference proteome</keyword>
<sequence length="30" mass="3429">MDIPGELGFFMGELICVLEMVLIDFGFTYK</sequence>
<feature type="transmembrane region" description="Helical" evidence="1">
    <location>
        <begin position="7"/>
        <end position="29"/>
    </location>
</feature>
<keyword evidence="1" id="KW-1133">Transmembrane helix</keyword>
<evidence type="ECO:0000313" key="3">
    <source>
        <dbReference type="Proteomes" id="UP000016843"/>
    </source>
</evidence>
<evidence type="ECO:0000256" key="1">
    <source>
        <dbReference type="SAM" id="Phobius"/>
    </source>
</evidence>
<accession>U5BJJ2</accession>
<reference evidence="2 3" key="1">
    <citation type="journal article" date="2013" name="Genome Announc.">
        <title>Draft Genome Sequence of the Psychrophilic and Alkaliphilic Rhodonellum psychrophilum Strain GCM71T.</title>
        <authorList>
            <person name="Hauptmann A.L."/>
            <person name="Glaring M.A."/>
            <person name="Hallin P.F."/>
            <person name="Prieme A."/>
            <person name="Stougaard P."/>
        </authorList>
    </citation>
    <scope>NUCLEOTIDE SEQUENCE [LARGE SCALE GENOMIC DNA]</scope>
    <source>
        <strain evidence="2 3">GCM71</strain>
    </source>
</reference>
<protein>
    <submittedName>
        <fullName evidence="2">Uncharacterized protein</fullName>
    </submittedName>
</protein>
<comment type="caution">
    <text evidence="2">The sequence shown here is derived from an EMBL/GenBank/DDBJ whole genome shotgun (WGS) entry which is preliminary data.</text>
</comment>
<dbReference type="AlphaFoldDB" id="U5BJJ2"/>
<dbReference type="Proteomes" id="UP000016843">
    <property type="component" value="Unassembled WGS sequence"/>
</dbReference>
<evidence type="ECO:0000313" key="2">
    <source>
        <dbReference type="EMBL" id="ERM80605.1"/>
    </source>
</evidence>
<organism evidence="2 3">
    <name type="scientific">Rhodonellum psychrophilum GCM71 = DSM 17998</name>
    <dbReference type="NCBI Taxonomy" id="1123057"/>
    <lineage>
        <taxon>Bacteria</taxon>
        <taxon>Pseudomonadati</taxon>
        <taxon>Bacteroidota</taxon>
        <taxon>Cytophagia</taxon>
        <taxon>Cytophagales</taxon>
        <taxon>Cytophagaceae</taxon>
        <taxon>Rhodonellum</taxon>
    </lineage>
</organism>
<gene>
    <name evidence="2" type="ORF">P872_12590</name>
</gene>
<proteinExistence type="predicted"/>
<keyword evidence="1" id="KW-0812">Transmembrane</keyword>
<name>U5BJJ2_9BACT</name>
<keyword evidence="1" id="KW-0472">Membrane</keyword>
<dbReference type="EMBL" id="AWXR01000087">
    <property type="protein sequence ID" value="ERM80605.1"/>
    <property type="molecule type" value="Genomic_DNA"/>
</dbReference>